<evidence type="ECO:0000256" key="6">
    <source>
        <dbReference type="ARBA" id="ARBA00022723"/>
    </source>
</evidence>
<keyword evidence="10 11" id="KW-0539">Nucleus</keyword>
<dbReference type="Gene3D" id="3.30.70.590">
    <property type="entry name" value="Poly(A) polymerase predicted RNA binding domain"/>
    <property type="match status" value="1"/>
</dbReference>
<keyword evidence="20" id="KW-1185">Reference proteome</keyword>
<keyword evidence="7 11" id="KW-0547">Nucleotide-binding</keyword>
<feature type="domain" description="Poly(A) polymerase nucleotidyltransferase" evidence="17">
    <location>
        <begin position="9"/>
        <end position="199"/>
    </location>
</feature>
<evidence type="ECO:0000256" key="11">
    <source>
        <dbReference type="PIRNR" id="PIRNR018425"/>
    </source>
</evidence>
<keyword evidence="5 11" id="KW-0808">Transferase</keyword>
<dbReference type="Pfam" id="PF04926">
    <property type="entry name" value="PAP_RNA-bind"/>
    <property type="match status" value="1"/>
</dbReference>
<feature type="region of interest" description="Disordered" evidence="14">
    <location>
        <begin position="537"/>
        <end position="609"/>
    </location>
</feature>
<feature type="binding site" evidence="12">
    <location>
        <position position="223"/>
    </location>
    <ligand>
        <name>ATP</name>
        <dbReference type="ChEBI" id="CHEBI:30616"/>
    </ligand>
</feature>
<feature type="binding site" evidence="13">
    <location>
        <position position="100"/>
    </location>
    <ligand>
        <name>Mg(2+)</name>
        <dbReference type="ChEBI" id="CHEBI:18420"/>
        <label>1</label>
        <note>catalytic</note>
    </ligand>
</feature>
<name>A0A7S3ZM27_9STRA</name>
<dbReference type="InterPro" id="IPR007012">
    <property type="entry name" value="PolA_pol_cen_dom"/>
</dbReference>
<feature type="binding site" evidence="12">
    <location>
        <position position="152"/>
    </location>
    <ligand>
        <name>ATP</name>
        <dbReference type="ChEBI" id="CHEBI:30616"/>
    </ligand>
</feature>
<evidence type="ECO:0000259" key="15">
    <source>
        <dbReference type="Pfam" id="PF04926"/>
    </source>
</evidence>
<dbReference type="Pfam" id="PF20750">
    <property type="entry name" value="PAP_NTPase"/>
    <property type="match status" value="1"/>
</dbReference>
<evidence type="ECO:0000256" key="14">
    <source>
        <dbReference type="SAM" id="MobiDB-lite"/>
    </source>
</evidence>
<feature type="binding site" evidence="13">
    <location>
        <position position="98"/>
    </location>
    <ligand>
        <name>Mg(2+)</name>
        <dbReference type="ChEBI" id="CHEBI:18420"/>
        <label>2</label>
        <note>catalytic</note>
    </ligand>
</feature>
<evidence type="ECO:0000256" key="12">
    <source>
        <dbReference type="PIRSR" id="PIRSR018425-1"/>
    </source>
</evidence>
<organism evidence="18">
    <name type="scientific">Pelagomonas calceolata</name>
    <dbReference type="NCBI Taxonomy" id="35677"/>
    <lineage>
        <taxon>Eukaryota</taxon>
        <taxon>Sar</taxon>
        <taxon>Stramenopiles</taxon>
        <taxon>Ochrophyta</taxon>
        <taxon>Pelagophyceae</taxon>
        <taxon>Pelagomonadales</taxon>
        <taxon>Pelagomonadaceae</taxon>
        <taxon>Pelagomonas</taxon>
    </lineage>
</organism>
<feature type="binding site" evidence="12">
    <location>
        <begin position="232"/>
        <end position="233"/>
    </location>
    <ligand>
        <name>ATP</name>
        <dbReference type="ChEBI" id="CHEBI:30616"/>
    </ligand>
</feature>
<proteinExistence type="inferred from homology"/>
<feature type="domain" description="Poly(A) polymerase central" evidence="16">
    <location>
        <begin position="206"/>
        <end position="350"/>
    </location>
</feature>
<keyword evidence="9 13" id="KW-0460">Magnesium</keyword>
<dbReference type="InterPro" id="IPR014492">
    <property type="entry name" value="PolyA_polymerase"/>
</dbReference>
<dbReference type="Pfam" id="PF04928">
    <property type="entry name" value="PAP_central"/>
    <property type="match status" value="1"/>
</dbReference>
<sequence>MAAVEPLLKPFETAAPPANYKKLDASLEAFMKVHVPVEKEAGLRTRERVLGELKRIFQDWVRQVCRAKGLSDDLANEAGGRLYTSGSYRLGVHEPGADIDSVCVAPNHCTRTEFFDTLKTALLDHPDVTNLRSVETAVVPIMTFDFCEVNIDLLFAHLPLNAIPAHLDVDEDAVLQGVDEATEKSLNGPRVTNLIYKLVEHNYGSFLVALRVARVWAKKRGIYSNKMGYLGGVNFNILVALVCQLFPAATPSYLLTKFFHIFADWNWPSPAILCRPVDHGYGFEVWGQHADQLRGRMAYANLRNNLMPIVTPAYPAMNSSANVNAWSFAVLRDEFKRGSRICEEIVENADEDPLKLWAPLLERTDFFDKYDAYLAVNVLGGDEESFNSFKGFLGSRLRKLVERLGYLPLRAIHLFPEEFERTTTEGLADYGGCWFLGIKEDVTRMEGETLILTHTWTEFWTEDVCKYRDLDDDLDVRLEHLTWEQLPDFVFGDDQDEVAVAKEVALERREVRHAREAEEEELLAVEEENPALKALKEAEENADAGTLKRAREEEAAEDEVKKPLAPTEARTLHDDADLPRLAAVLPPWHPLATTSRVPRSKKVQLELAS</sequence>
<dbReference type="InterPro" id="IPR048840">
    <property type="entry name" value="PolA_pol_NTPase"/>
</dbReference>
<dbReference type="Gene3D" id="3.30.460.10">
    <property type="entry name" value="Beta Polymerase, domain 2"/>
    <property type="match status" value="1"/>
</dbReference>
<dbReference type="GO" id="GO:1990817">
    <property type="term" value="F:poly(A) RNA polymerase activity"/>
    <property type="evidence" value="ECO:0007669"/>
    <property type="project" value="UniProtKB-UniRule"/>
</dbReference>
<protein>
    <recommendedName>
        <fullName evidence="11">Poly(A) polymerase</fullName>
        <ecNumber evidence="11">2.7.7.19</ecNumber>
    </recommendedName>
</protein>
<dbReference type="GO" id="GO:0046872">
    <property type="term" value="F:metal ion binding"/>
    <property type="evidence" value="ECO:0007669"/>
    <property type="project" value="UniProtKB-KW"/>
</dbReference>
<evidence type="ECO:0000313" key="19">
    <source>
        <dbReference type="EMBL" id="CAH0366557.1"/>
    </source>
</evidence>
<reference evidence="19" key="2">
    <citation type="submission" date="2021-11" db="EMBL/GenBank/DDBJ databases">
        <authorList>
            <consortium name="Genoscope - CEA"/>
            <person name="William W."/>
        </authorList>
    </citation>
    <scope>NUCLEOTIDE SEQUENCE</scope>
</reference>
<evidence type="ECO:0000256" key="10">
    <source>
        <dbReference type="ARBA" id="ARBA00023242"/>
    </source>
</evidence>
<dbReference type="InterPro" id="IPR043519">
    <property type="entry name" value="NT_sf"/>
</dbReference>
<comment type="similarity">
    <text evidence="3 11">Belongs to the poly(A) polymerase family.</text>
</comment>
<evidence type="ECO:0000259" key="17">
    <source>
        <dbReference type="Pfam" id="PF20750"/>
    </source>
</evidence>
<evidence type="ECO:0000256" key="5">
    <source>
        <dbReference type="ARBA" id="ARBA00022679"/>
    </source>
</evidence>
<evidence type="ECO:0000256" key="7">
    <source>
        <dbReference type="ARBA" id="ARBA00022741"/>
    </source>
</evidence>
<evidence type="ECO:0000256" key="8">
    <source>
        <dbReference type="ARBA" id="ARBA00022840"/>
    </source>
</evidence>
<dbReference type="PIRSF" id="PIRSF018425">
    <property type="entry name" value="PolyA_polymerase"/>
    <property type="match status" value="1"/>
</dbReference>
<dbReference type="Gene3D" id="1.10.1410.10">
    <property type="match status" value="1"/>
</dbReference>
<gene>
    <name evidence="18" type="ORF">PCAL00307_LOCUS3045</name>
    <name evidence="19" type="ORF">PECAL_1P30550</name>
</gene>
<dbReference type="GO" id="GO:0005524">
    <property type="term" value="F:ATP binding"/>
    <property type="evidence" value="ECO:0007669"/>
    <property type="project" value="UniProtKB-UniRule"/>
</dbReference>
<keyword evidence="4 11" id="KW-0507">mRNA processing</keyword>
<evidence type="ECO:0000313" key="20">
    <source>
        <dbReference type="Proteomes" id="UP000789595"/>
    </source>
</evidence>
<feature type="binding site" evidence="13">
    <location>
        <position position="100"/>
    </location>
    <ligand>
        <name>Mg(2+)</name>
        <dbReference type="ChEBI" id="CHEBI:18420"/>
        <label>2</label>
        <note>catalytic</note>
    </ligand>
</feature>
<comment type="cofactor">
    <cofactor evidence="1">
        <name>Mn(2+)</name>
        <dbReference type="ChEBI" id="CHEBI:29035"/>
    </cofactor>
</comment>
<dbReference type="FunFam" id="3.30.460.10:FF:000002">
    <property type="entry name" value="Poly(A) polymerase alpha, putative"/>
    <property type="match status" value="1"/>
</dbReference>
<dbReference type="GO" id="GO:0005634">
    <property type="term" value="C:nucleus"/>
    <property type="evidence" value="ECO:0007669"/>
    <property type="project" value="UniProtKB-SubCell"/>
</dbReference>
<evidence type="ECO:0000256" key="1">
    <source>
        <dbReference type="ARBA" id="ARBA00001936"/>
    </source>
</evidence>
<feature type="binding site" evidence="13">
    <location>
        <position position="98"/>
    </location>
    <ligand>
        <name>Mg(2+)</name>
        <dbReference type="ChEBI" id="CHEBI:18420"/>
        <label>1</label>
        <note>catalytic</note>
    </ligand>
</feature>
<dbReference type="Proteomes" id="UP000789595">
    <property type="component" value="Unassembled WGS sequence"/>
</dbReference>
<dbReference type="SUPFAM" id="SSF55003">
    <property type="entry name" value="PAP/Archaeal CCA-adding enzyme, C-terminal domain"/>
    <property type="match status" value="1"/>
</dbReference>
<feature type="domain" description="Poly(A) polymerase RNA-binding" evidence="15">
    <location>
        <begin position="365"/>
        <end position="423"/>
    </location>
</feature>
<dbReference type="GO" id="GO:0003723">
    <property type="term" value="F:RNA binding"/>
    <property type="evidence" value="ECO:0007669"/>
    <property type="project" value="UniProtKB-UniRule"/>
</dbReference>
<dbReference type="SUPFAM" id="SSF81301">
    <property type="entry name" value="Nucleotidyltransferase"/>
    <property type="match status" value="1"/>
</dbReference>
<dbReference type="EC" id="2.7.7.19" evidence="11"/>
<comment type="catalytic activity">
    <reaction evidence="11">
        <text>RNA(n) + ATP = RNA(n)-3'-adenine ribonucleotide + diphosphate</text>
        <dbReference type="Rhea" id="RHEA:11332"/>
        <dbReference type="Rhea" id="RHEA-COMP:14527"/>
        <dbReference type="Rhea" id="RHEA-COMP:17347"/>
        <dbReference type="ChEBI" id="CHEBI:30616"/>
        <dbReference type="ChEBI" id="CHEBI:33019"/>
        <dbReference type="ChEBI" id="CHEBI:140395"/>
        <dbReference type="ChEBI" id="CHEBI:173115"/>
        <dbReference type="EC" id="2.7.7.19"/>
    </reaction>
</comment>
<keyword evidence="6 13" id="KW-0479">Metal-binding</keyword>
<keyword evidence="8 11" id="KW-0067">ATP-binding</keyword>
<evidence type="ECO:0000259" key="16">
    <source>
        <dbReference type="Pfam" id="PF04928"/>
    </source>
</evidence>
<dbReference type="GO" id="GO:0031123">
    <property type="term" value="P:RNA 3'-end processing"/>
    <property type="evidence" value="ECO:0007669"/>
    <property type="project" value="InterPro"/>
</dbReference>
<evidence type="ECO:0000256" key="3">
    <source>
        <dbReference type="ARBA" id="ARBA00010912"/>
    </source>
</evidence>
<dbReference type="PANTHER" id="PTHR10682:SF10">
    <property type="entry name" value="POLYNUCLEOTIDE ADENYLYLTRANSFERASE"/>
    <property type="match status" value="1"/>
</dbReference>
<dbReference type="EMBL" id="HBIW01003692">
    <property type="protein sequence ID" value="CAE0687611.1"/>
    <property type="molecule type" value="Transcribed_RNA"/>
</dbReference>
<evidence type="ECO:0000256" key="4">
    <source>
        <dbReference type="ARBA" id="ARBA00022664"/>
    </source>
</evidence>
<evidence type="ECO:0000256" key="13">
    <source>
        <dbReference type="PIRSR" id="PIRSR018425-2"/>
    </source>
</evidence>
<comment type="subcellular location">
    <subcellularLocation>
        <location evidence="2 11">Nucleus</location>
    </subcellularLocation>
</comment>
<comment type="function">
    <text evidence="11">Polymerase that creates the 3'-poly(A) tail of mRNA's.</text>
</comment>
<dbReference type="InterPro" id="IPR011068">
    <property type="entry name" value="NuclTrfase_I-like_C"/>
</dbReference>
<dbReference type="GO" id="GO:0006397">
    <property type="term" value="P:mRNA processing"/>
    <property type="evidence" value="ECO:0007669"/>
    <property type="project" value="UniProtKB-KW"/>
</dbReference>
<feature type="binding site" evidence="13">
    <location>
        <position position="152"/>
    </location>
    <ligand>
        <name>Mg(2+)</name>
        <dbReference type="ChEBI" id="CHEBI:18420"/>
        <label>2</label>
        <note>catalytic</note>
    </ligand>
</feature>
<evidence type="ECO:0000256" key="9">
    <source>
        <dbReference type="ARBA" id="ARBA00022842"/>
    </source>
</evidence>
<evidence type="ECO:0000313" key="18">
    <source>
        <dbReference type="EMBL" id="CAE0687611.1"/>
    </source>
</evidence>
<dbReference type="InterPro" id="IPR007010">
    <property type="entry name" value="PolA_pol_RNA-bd_dom"/>
</dbReference>
<reference evidence="18" key="1">
    <citation type="submission" date="2021-01" db="EMBL/GenBank/DDBJ databases">
        <authorList>
            <person name="Corre E."/>
            <person name="Pelletier E."/>
            <person name="Niang G."/>
            <person name="Scheremetjew M."/>
            <person name="Finn R."/>
            <person name="Kale V."/>
            <person name="Holt S."/>
            <person name="Cochrane G."/>
            <person name="Meng A."/>
            <person name="Brown T."/>
            <person name="Cohen L."/>
        </authorList>
    </citation>
    <scope>NUCLEOTIDE SEQUENCE</scope>
    <source>
        <strain evidence="18">CCMP1756</strain>
    </source>
</reference>
<accession>A0A7S3ZM27</accession>
<dbReference type="PANTHER" id="PTHR10682">
    <property type="entry name" value="POLY A POLYMERASE"/>
    <property type="match status" value="1"/>
</dbReference>
<dbReference type="EMBL" id="CAKKNE010000001">
    <property type="protein sequence ID" value="CAH0366557.1"/>
    <property type="molecule type" value="Genomic_DNA"/>
</dbReference>
<feature type="binding site" evidence="12">
    <location>
        <begin position="98"/>
        <end position="100"/>
    </location>
    <ligand>
        <name>ATP</name>
        <dbReference type="ChEBI" id="CHEBI:30616"/>
    </ligand>
</feature>
<comment type="cofactor">
    <cofactor evidence="13">
        <name>Mg(2+)</name>
        <dbReference type="ChEBI" id="CHEBI:18420"/>
    </cofactor>
    <text evidence="13">Binds 2 magnesium ions. Also active with manganese.</text>
</comment>
<dbReference type="AlphaFoldDB" id="A0A7S3ZM27"/>
<dbReference type="SUPFAM" id="SSF81631">
    <property type="entry name" value="PAP/OAS1 substrate-binding domain"/>
    <property type="match status" value="1"/>
</dbReference>
<feature type="compositionally biased region" description="Basic and acidic residues" evidence="14">
    <location>
        <begin position="549"/>
        <end position="562"/>
    </location>
</feature>
<evidence type="ECO:0000256" key="2">
    <source>
        <dbReference type="ARBA" id="ARBA00004123"/>
    </source>
</evidence>
<dbReference type="CDD" id="cd05402">
    <property type="entry name" value="NT_PAP_TUTase"/>
    <property type="match status" value="1"/>
</dbReference>
<dbReference type="OrthoDB" id="412748at2759"/>